<accession>A0A1B1AKE0</accession>
<dbReference type="Proteomes" id="UP000092498">
    <property type="component" value="Chromosome"/>
</dbReference>
<dbReference type="RefSeq" id="WP_066772677.1">
    <property type="nucleotide sequence ID" value="NZ_CP013244.1"/>
</dbReference>
<name>A0A1B1AKE0_9PROT</name>
<dbReference type="KEGG" id="cbot:ATE48_14510"/>
<dbReference type="OrthoDB" id="7506571at2"/>
<gene>
    <name evidence="2" type="ORF">ATE48_14510</name>
</gene>
<keyword evidence="3" id="KW-1185">Reference proteome</keyword>
<reference evidence="2 3" key="1">
    <citation type="submission" date="2015-11" db="EMBL/GenBank/DDBJ databases">
        <title>Whole-Genome Sequence of Candidatus Oderbacter manganicum from the National Park Lower Oder Valley, Germany.</title>
        <authorList>
            <person name="Braun B."/>
            <person name="Liere K."/>
            <person name="Szewzyk U."/>
        </authorList>
    </citation>
    <scope>NUCLEOTIDE SEQUENCE [LARGE SCALE GENOMIC DNA]</scope>
    <source>
        <strain evidence="2 3">OTSz_A_272</strain>
    </source>
</reference>
<evidence type="ECO:0000313" key="2">
    <source>
        <dbReference type="EMBL" id="ANP47039.1"/>
    </source>
</evidence>
<dbReference type="InParanoid" id="A0A1B1AKE0"/>
<evidence type="ECO:0008006" key="4">
    <source>
        <dbReference type="Google" id="ProtNLM"/>
    </source>
</evidence>
<proteinExistence type="predicted"/>
<evidence type="ECO:0000256" key="1">
    <source>
        <dbReference type="SAM" id="SignalP"/>
    </source>
</evidence>
<dbReference type="EMBL" id="CP013244">
    <property type="protein sequence ID" value="ANP47039.1"/>
    <property type="molecule type" value="Genomic_DNA"/>
</dbReference>
<keyword evidence="1" id="KW-0732">Signal</keyword>
<dbReference type="AlphaFoldDB" id="A0A1B1AKE0"/>
<evidence type="ECO:0000313" key="3">
    <source>
        <dbReference type="Proteomes" id="UP000092498"/>
    </source>
</evidence>
<protein>
    <recommendedName>
        <fullName evidence="4">Outer membrane protein beta-barrel domain-containing protein</fullName>
    </recommendedName>
</protein>
<feature type="signal peptide" evidence="1">
    <location>
        <begin position="1"/>
        <end position="22"/>
    </location>
</feature>
<organism evidence="2 3">
    <name type="scientific">Candidatus Viadribacter manganicus</name>
    <dbReference type="NCBI Taxonomy" id="1759059"/>
    <lineage>
        <taxon>Bacteria</taxon>
        <taxon>Pseudomonadati</taxon>
        <taxon>Pseudomonadota</taxon>
        <taxon>Alphaproteobacteria</taxon>
        <taxon>Hyphomonadales</taxon>
        <taxon>Hyphomonadaceae</taxon>
        <taxon>Candidatus Viadribacter</taxon>
    </lineage>
</organism>
<dbReference type="STRING" id="1759059.ATE48_14510"/>
<sequence>MKRILVAASAAGWLFAPGLAHAEPGLAAEVYGPSVHEGEGEFALRTGVLDGGDADGEWQTKIEFGYAFTDFWRPSIVGEWEHESGDTEFSAVAIENVFDFTGTREWPVHFGAYVEYEVNTQDGPDGLELKLLMQRERAPLNLTLNLIGEREVGGGSSDTWEFGYAGEAAYAFNEDFALGIQGFGDAGADDDFGDFSDQGHYWGPFAQFELAHVGEGEVELQLGYLVGSGQSEADDQFRFKVEYEFGDED</sequence>
<feature type="chain" id="PRO_5008518949" description="Outer membrane protein beta-barrel domain-containing protein" evidence="1">
    <location>
        <begin position="23"/>
        <end position="249"/>
    </location>
</feature>